<organism evidence="9 10">
    <name type="scientific">Nostocoides vanveenii</name>
    <dbReference type="NCBI Taxonomy" id="330835"/>
    <lineage>
        <taxon>Bacteria</taxon>
        <taxon>Bacillati</taxon>
        <taxon>Actinomycetota</taxon>
        <taxon>Actinomycetes</taxon>
        <taxon>Micrococcales</taxon>
        <taxon>Intrasporangiaceae</taxon>
        <taxon>Nostocoides</taxon>
    </lineage>
</organism>
<dbReference type="Gene3D" id="3.40.50.300">
    <property type="entry name" value="P-loop containing nucleotide triphosphate hydrolases"/>
    <property type="match status" value="4"/>
</dbReference>
<dbReference type="PANTHER" id="PTHR22683:SF1">
    <property type="entry name" value="TYPE VII SECRETION SYSTEM PROTEIN ESSC"/>
    <property type="match status" value="1"/>
</dbReference>
<evidence type="ECO:0000259" key="7">
    <source>
        <dbReference type="PROSITE" id="PS50006"/>
    </source>
</evidence>
<feature type="domain" description="FtsK" evidence="8">
    <location>
        <begin position="989"/>
        <end position="1182"/>
    </location>
</feature>
<feature type="transmembrane region" description="Helical" evidence="6">
    <location>
        <begin position="257"/>
        <end position="274"/>
    </location>
</feature>
<evidence type="ECO:0000256" key="4">
    <source>
        <dbReference type="PROSITE-ProRule" id="PRU00289"/>
    </source>
</evidence>
<feature type="domain" description="FHA" evidence="7">
    <location>
        <begin position="119"/>
        <end position="167"/>
    </location>
</feature>
<dbReference type="Gene3D" id="2.60.200.20">
    <property type="match status" value="1"/>
</dbReference>
<dbReference type="CDD" id="cd00060">
    <property type="entry name" value="FHA"/>
    <property type="match status" value="1"/>
</dbReference>
<proteinExistence type="predicted"/>
<evidence type="ECO:0000256" key="2">
    <source>
        <dbReference type="ARBA" id="ARBA00022741"/>
    </source>
</evidence>
<dbReference type="CDD" id="cd01127">
    <property type="entry name" value="TrwB_TraG_TraD_VirD4"/>
    <property type="match status" value="1"/>
</dbReference>
<name>A0ABN2JZD8_9MICO</name>
<keyword evidence="6" id="KW-0472">Membrane</keyword>
<dbReference type="InterPro" id="IPR003593">
    <property type="entry name" value="AAA+_ATPase"/>
</dbReference>
<dbReference type="Pfam" id="PF00498">
    <property type="entry name" value="FHA"/>
    <property type="match status" value="1"/>
</dbReference>
<evidence type="ECO:0000256" key="3">
    <source>
        <dbReference type="ARBA" id="ARBA00022840"/>
    </source>
</evidence>
<dbReference type="RefSeq" id="WP_344060749.1">
    <property type="nucleotide sequence ID" value="NZ_BAAAPN010000003.1"/>
</dbReference>
<feature type="transmembrane region" description="Helical" evidence="6">
    <location>
        <begin position="232"/>
        <end position="251"/>
    </location>
</feature>
<accession>A0ABN2JZD8</accession>
<dbReference type="InterPro" id="IPR008984">
    <property type="entry name" value="SMAD_FHA_dom_sf"/>
</dbReference>
<evidence type="ECO:0000256" key="6">
    <source>
        <dbReference type="SAM" id="Phobius"/>
    </source>
</evidence>
<gene>
    <name evidence="9" type="ORF">GCM10009810_01690</name>
</gene>
<keyword evidence="3 4" id="KW-0067">ATP-binding</keyword>
<dbReference type="PROSITE" id="PS50006">
    <property type="entry name" value="FHA_DOMAIN"/>
    <property type="match status" value="1"/>
</dbReference>
<keyword evidence="6" id="KW-0812">Transmembrane</keyword>
<protein>
    <submittedName>
        <fullName evidence="9">FtsK/SpoIIIE domain-containing protein</fullName>
    </submittedName>
</protein>
<dbReference type="SUPFAM" id="SSF52540">
    <property type="entry name" value="P-loop containing nucleoside triphosphate hydrolases"/>
    <property type="match status" value="2"/>
</dbReference>
<reference evidence="9 10" key="1">
    <citation type="journal article" date="2019" name="Int. J. Syst. Evol. Microbiol.">
        <title>The Global Catalogue of Microorganisms (GCM) 10K type strain sequencing project: providing services to taxonomists for standard genome sequencing and annotation.</title>
        <authorList>
            <consortium name="The Broad Institute Genomics Platform"/>
            <consortium name="The Broad Institute Genome Sequencing Center for Infectious Disease"/>
            <person name="Wu L."/>
            <person name="Ma J."/>
        </authorList>
    </citation>
    <scope>NUCLEOTIDE SEQUENCE [LARGE SCALE GENOMIC DNA]</scope>
    <source>
        <strain evidence="9 10">JCM 15591</strain>
    </source>
</reference>
<feature type="region of interest" description="Disordered" evidence="5">
    <location>
        <begin position="1429"/>
        <end position="1448"/>
    </location>
</feature>
<dbReference type="PROSITE" id="PS50901">
    <property type="entry name" value="FTSK"/>
    <property type="match status" value="2"/>
</dbReference>
<dbReference type="EMBL" id="BAAAPN010000003">
    <property type="protein sequence ID" value="GAA1744673.1"/>
    <property type="molecule type" value="Genomic_DNA"/>
</dbReference>
<feature type="binding site" evidence="4">
    <location>
        <begin position="686"/>
        <end position="693"/>
    </location>
    <ligand>
        <name>ATP</name>
        <dbReference type="ChEBI" id="CHEBI:30616"/>
    </ligand>
</feature>
<dbReference type="InterPro" id="IPR002543">
    <property type="entry name" value="FtsK_dom"/>
</dbReference>
<evidence type="ECO:0000313" key="9">
    <source>
        <dbReference type="EMBL" id="GAA1744673.1"/>
    </source>
</evidence>
<dbReference type="PANTHER" id="PTHR22683">
    <property type="entry name" value="SPORULATION PROTEIN RELATED"/>
    <property type="match status" value="1"/>
</dbReference>
<dbReference type="Pfam" id="PF01580">
    <property type="entry name" value="FtsK_SpoIIIE"/>
    <property type="match status" value="2"/>
</dbReference>
<sequence length="1469" mass="156533">MRIRLTLRRPDGSRANVQIVADGTATAGDMAAALAAGEDGRADPGRRDLTLRLLGSRGEGATLAPATPVLEAGLRSGATVELAHAAAAGKADRGSVGALLRVVTGPNSGLEVQLPIGSSDFGRSHDCDVRVNDPLVSKRHARINVGDRVDIVDTNSANGVVIGGVRVARATLGNGDLVTVGATTFTVSQLQTSVQGEATSDVAFVRPPRVLERPRSESMALPDAPRAPRASFFPWVAMMAPLLMGTVMFAFNRTPQAVLFIMMSPVMMAGSFFGQKVDSRRQLRLDLATFEKDLERVTTEVRHAHDREREQLLNVHPSVAQCVQAAASLSPVMWSRRPEHPEFLQTRLGIGAVEPKCIVERPKRVGVPECVDKVVAAHQSLLTLRDAPVVADLRSVGGIGLSGDRGPVDDVARALVAQIAILHSPAEVVLCVLTSSAGRQRWSWLEWLPHVASPHSPVSQHLVADAISGTSLLGQIEDVIDVRRQASGATAAARGPLVKDEDRPQSPLPAVVVIVDESLVDRGRLTRVAERGPDFGVFVVWVATSRHVIPGACRTFVDIGSTNPVAGMVRTEKTLNPLHCEGLDLATAAQVARQLAPVTDSGAPTDDDSDVPRSVPLVALYDDASPDDPEAVLAGWRENGSLTVRDGTPALAVGRPAGLRALVGHTGSEKFALDLRTQGPHALVGGTTGAGKSEFLQAWVLGLARAYSPDRVAFLFVDYKGGSAFARCVDLPHTVGMVTDLSPYLVQRALKSLRAELRFREHLLNDRGKKDLIDLERTGDPDCPPSLIIVVDEFAALVGEVPEFVDGVVDVAQRGRSLGLHLILATQRPAGVIKDNLRANTNLRIALRMADESDSSDVLGTPMAAHFDPGTPGRGAAKTGPGRIMQFQSAYPGSRTPATPQAPPIQVSSLDFGAGRSWTPPAVKSAPAPVATDLDRITASIAAAAQLGRVPAPRKPWLDSLADIYNLRLLTQRSDDALVLGVLDDPENQRQIAEHFRPDVDGNILYYGATGSGKSAALRTLAAAAAILPRGGVIHVYALDFASGALASLETLPHVGAVIRGEDEERIRRLIRRLVAVVDERTERFSAVRAATLKDYRELAGAPNEPRILVLVDGFGAFRSEYEGSIHLDAVYTAFLKIVGEGRALGIHVAMTADRPNAVPTTVAASFLRRVVLRQADEDGYLALGVPRDILTPASPPGRALQADKPQELQLAIFGGERSVAVQARLLEELAQTVAHKLPVRPEPVRALPALITAAQVPASVAGRPVVGVSDESLQPIGFDPSGPILVAGGAQVGKTSALRWFAESLHRAYPRAELFHFSHRKSPLSGLALWRESQHDPEQSVQLASRLASSLASPPPDTGPGVVVIIENLPAFVDGPVDDALRELAVLAKKHGHPIVADGDTSDWTTYSDLLREFRSARTGLVLKPSTDDADNLLNTPTPRTRPADFPPGRGYWIASGKYVKVQIPVAE</sequence>
<dbReference type="InterPro" id="IPR050206">
    <property type="entry name" value="FtsK/SpoIIIE/SftA"/>
</dbReference>
<dbReference type="Proteomes" id="UP001501475">
    <property type="component" value="Unassembled WGS sequence"/>
</dbReference>
<dbReference type="SMART" id="SM00382">
    <property type="entry name" value="AAA"/>
    <property type="match status" value="3"/>
</dbReference>
<evidence type="ECO:0000256" key="1">
    <source>
        <dbReference type="ARBA" id="ARBA00022553"/>
    </source>
</evidence>
<feature type="binding site" evidence="4">
    <location>
        <begin position="1008"/>
        <end position="1015"/>
    </location>
    <ligand>
        <name>ATP</name>
        <dbReference type="ChEBI" id="CHEBI:30616"/>
    </ligand>
</feature>
<dbReference type="SUPFAM" id="SSF49879">
    <property type="entry name" value="SMAD/FHA domain"/>
    <property type="match status" value="1"/>
</dbReference>
<evidence type="ECO:0000313" key="10">
    <source>
        <dbReference type="Proteomes" id="UP001501475"/>
    </source>
</evidence>
<evidence type="ECO:0000256" key="5">
    <source>
        <dbReference type="SAM" id="MobiDB-lite"/>
    </source>
</evidence>
<keyword evidence="1" id="KW-0597">Phosphoprotein</keyword>
<keyword evidence="6" id="KW-1133">Transmembrane helix</keyword>
<dbReference type="InterPro" id="IPR027417">
    <property type="entry name" value="P-loop_NTPase"/>
</dbReference>
<feature type="domain" description="FtsK" evidence="8">
    <location>
        <begin position="668"/>
        <end position="856"/>
    </location>
</feature>
<keyword evidence="2 4" id="KW-0547">Nucleotide-binding</keyword>
<keyword evidence="10" id="KW-1185">Reference proteome</keyword>
<comment type="caution">
    <text evidence="9">The sequence shown here is derived from an EMBL/GenBank/DDBJ whole genome shotgun (WGS) entry which is preliminary data.</text>
</comment>
<dbReference type="SMART" id="SM00240">
    <property type="entry name" value="FHA"/>
    <property type="match status" value="1"/>
</dbReference>
<dbReference type="InterPro" id="IPR000253">
    <property type="entry name" value="FHA_dom"/>
</dbReference>
<evidence type="ECO:0000259" key="8">
    <source>
        <dbReference type="PROSITE" id="PS50901"/>
    </source>
</evidence>